<feature type="region of interest" description="Disordered" evidence="1">
    <location>
        <begin position="224"/>
        <end position="314"/>
    </location>
</feature>
<organism evidence="2 3">
    <name type="scientific">Cordyceps militaris (strain CM01)</name>
    <name type="common">Caterpillar fungus</name>
    <dbReference type="NCBI Taxonomy" id="983644"/>
    <lineage>
        <taxon>Eukaryota</taxon>
        <taxon>Fungi</taxon>
        <taxon>Dikarya</taxon>
        <taxon>Ascomycota</taxon>
        <taxon>Pezizomycotina</taxon>
        <taxon>Sordariomycetes</taxon>
        <taxon>Hypocreomycetidae</taxon>
        <taxon>Hypocreales</taxon>
        <taxon>Cordycipitaceae</taxon>
        <taxon>Cordyceps</taxon>
    </lineage>
</organism>
<dbReference type="STRING" id="983644.G3JJW9"/>
<sequence>MSSPGPIAPPEVPSPDAITLEEFTALLDEYPSVIDKMSKAKGTKSGQKSLQQLDEYRYGQAIADFGSSAAKEMTLDDLRLLVEWKLRHGKFRPMLLGLAASNNATVARRTIAAAMQTYRASTSSDASVAAALAALAKLRGIGPATASLLLSVHDPARVVFFSDEAFYWLCADGSPAAARRKLKYTSAEYGMLRRNAASLMGRLRVGATDVEKVAYVLMRREGADGAAEEAEKDAKATARTAHKAAKAAKVEEARTTKAAKKEKRAKSKTAAKVSGKEQTQGAKTVRQPPAQRKRTAAQEDEPTSGTRRSKRVKR</sequence>
<dbReference type="HOGENOM" id="CLU_048127_1_1_1"/>
<evidence type="ECO:0000313" key="2">
    <source>
        <dbReference type="EMBL" id="EGX91306.1"/>
    </source>
</evidence>
<dbReference type="EMBL" id="JH126402">
    <property type="protein sequence ID" value="EGX91306.1"/>
    <property type="molecule type" value="Genomic_DNA"/>
</dbReference>
<dbReference type="Proteomes" id="UP000001610">
    <property type="component" value="Unassembled WGS sequence"/>
</dbReference>
<evidence type="ECO:0000256" key="1">
    <source>
        <dbReference type="SAM" id="MobiDB-lite"/>
    </source>
</evidence>
<protein>
    <submittedName>
        <fullName evidence="2">Uncharacterized protein</fullName>
    </submittedName>
</protein>
<evidence type="ECO:0000313" key="3">
    <source>
        <dbReference type="Proteomes" id="UP000001610"/>
    </source>
</evidence>
<dbReference type="VEuPathDB" id="FungiDB:CCM_05464"/>
<reference evidence="2 3" key="1">
    <citation type="journal article" date="2011" name="Genome Biol.">
        <title>Genome sequence of the insect pathogenic fungus Cordyceps militaris, a valued traditional Chinese medicine.</title>
        <authorList>
            <person name="Zheng P."/>
            <person name="Xia Y."/>
            <person name="Xiao G."/>
            <person name="Xiong C."/>
            <person name="Hu X."/>
            <person name="Zhang S."/>
            <person name="Zheng H."/>
            <person name="Huang Y."/>
            <person name="Zhou Y."/>
            <person name="Wang S."/>
            <person name="Zhao G.P."/>
            <person name="Liu X."/>
            <person name="St Leger R.J."/>
            <person name="Wang C."/>
        </authorList>
    </citation>
    <scope>NUCLEOTIDE SEQUENCE [LARGE SCALE GENOMIC DNA]</scope>
    <source>
        <strain evidence="2 3">CM01</strain>
    </source>
</reference>
<dbReference type="OrthoDB" id="8249012at2759"/>
<dbReference type="KEGG" id="cmt:CCM_05464"/>
<dbReference type="AlphaFoldDB" id="G3JJW9"/>
<keyword evidence="3" id="KW-1185">Reference proteome</keyword>
<dbReference type="GeneID" id="18167482"/>
<dbReference type="RefSeq" id="XP_006670671.1">
    <property type="nucleotide sequence ID" value="XM_006670608.1"/>
</dbReference>
<dbReference type="InParanoid" id="G3JJW9"/>
<dbReference type="OMA" id="NAKEYRM"/>
<dbReference type="eggNOG" id="ENOG502S729">
    <property type="taxonomic scope" value="Eukaryota"/>
</dbReference>
<feature type="compositionally biased region" description="Basic residues" evidence="1">
    <location>
        <begin position="257"/>
        <end position="269"/>
    </location>
</feature>
<name>G3JJW9_CORMM</name>
<dbReference type="PANTHER" id="PTHR21521">
    <property type="entry name" value="AMUN, ISOFORM A"/>
    <property type="match status" value="1"/>
</dbReference>
<accession>G3JJW9</accession>
<dbReference type="PANTHER" id="PTHR21521:SF0">
    <property type="entry name" value="AMUN, ISOFORM A"/>
    <property type="match status" value="1"/>
</dbReference>
<proteinExistence type="predicted"/>
<gene>
    <name evidence="2" type="ORF">CCM_05464</name>
</gene>